<feature type="signal peptide" evidence="1">
    <location>
        <begin position="1"/>
        <end position="20"/>
    </location>
</feature>
<name>A0ABV7V570_9SPHN</name>
<dbReference type="Proteomes" id="UP001595683">
    <property type="component" value="Unassembled WGS sequence"/>
</dbReference>
<evidence type="ECO:0000313" key="2">
    <source>
        <dbReference type="EMBL" id="MFC3672250.1"/>
    </source>
</evidence>
<organism evidence="2 3">
    <name type="scientific">Novosphingobium pokkalii</name>
    <dbReference type="NCBI Taxonomy" id="1770194"/>
    <lineage>
        <taxon>Bacteria</taxon>
        <taxon>Pseudomonadati</taxon>
        <taxon>Pseudomonadota</taxon>
        <taxon>Alphaproteobacteria</taxon>
        <taxon>Sphingomonadales</taxon>
        <taxon>Sphingomonadaceae</taxon>
        <taxon>Novosphingobium</taxon>
    </lineage>
</organism>
<feature type="chain" id="PRO_5046398536" description="DUF2846 domain-containing protein" evidence="1">
    <location>
        <begin position="21"/>
        <end position="177"/>
    </location>
</feature>
<accession>A0ABV7V570</accession>
<protein>
    <recommendedName>
        <fullName evidence="4">DUF2846 domain-containing protein</fullName>
    </recommendedName>
</protein>
<reference evidence="3" key="1">
    <citation type="journal article" date="2019" name="Int. J. Syst. Evol. Microbiol.">
        <title>The Global Catalogue of Microorganisms (GCM) 10K type strain sequencing project: providing services to taxonomists for standard genome sequencing and annotation.</title>
        <authorList>
            <consortium name="The Broad Institute Genomics Platform"/>
            <consortium name="The Broad Institute Genome Sequencing Center for Infectious Disease"/>
            <person name="Wu L."/>
            <person name="Ma J."/>
        </authorList>
    </citation>
    <scope>NUCLEOTIDE SEQUENCE [LARGE SCALE GENOMIC DNA]</scope>
    <source>
        <strain evidence="3">KCTC 42224</strain>
    </source>
</reference>
<keyword evidence="3" id="KW-1185">Reference proteome</keyword>
<proteinExistence type="predicted"/>
<evidence type="ECO:0000313" key="3">
    <source>
        <dbReference type="Proteomes" id="UP001595683"/>
    </source>
</evidence>
<dbReference type="EMBL" id="JBHRYE010000021">
    <property type="protein sequence ID" value="MFC3672250.1"/>
    <property type="molecule type" value="Genomic_DNA"/>
</dbReference>
<dbReference type="RefSeq" id="WP_191324042.1">
    <property type="nucleotide sequence ID" value="NZ_BMZP01000007.1"/>
</dbReference>
<gene>
    <name evidence="2" type="ORF">ACFOOT_12540</name>
</gene>
<evidence type="ECO:0000256" key="1">
    <source>
        <dbReference type="SAM" id="SignalP"/>
    </source>
</evidence>
<sequence>MKALAALALGVALCTSPAAASPEKAELITLPTPPAGKAQMVFFRPGGFGGSAISCAVSEAGAKISSLPPARFFVAVVEPGRHTFRVSSEAKDEIFVDLKPGQTQYAKCSIAMGFMAGRPKLEIAQEAQFTSKPWKSVTPDRMAANVLTDEQIKAALAAQAGTDAGTAAATTAAAPAS</sequence>
<comment type="caution">
    <text evidence="2">The sequence shown here is derived from an EMBL/GenBank/DDBJ whole genome shotgun (WGS) entry which is preliminary data.</text>
</comment>
<evidence type="ECO:0008006" key="4">
    <source>
        <dbReference type="Google" id="ProtNLM"/>
    </source>
</evidence>
<keyword evidence="1" id="KW-0732">Signal</keyword>